<organism evidence="1 2">
    <name type="scientific">Ixodes persulcatus</name>
    <name type="common">Taiga tick</name>
    <dbReference type="NCBI Taxonomy" id="34615"/>
    <lineage>
        <taxon>Eukaryota</taxon>
        <taxon>Metazoa</taxon>
        <taxon>Ecdysozoa</taxon>
        <taxon>Arthropoda</taxon>
        <taxon>Chelicerata</taxon>
        <taxon>Arachnida</taxon>
        <taxon>Acari</taxon>
        <taxon>Parasitiformes</taxon>
        <taxon>Ixodida</taxon>
        <taxon>Ixodoidea</taxon>
        <taxon>Ixodidae</taxon>
        <taxon>Ixodinae</taxon>
        <taxon>Ixodes</taxon>
    </lineage>
</organism>
<gene>
    <name evidence="1" type="ORF">HPB47_015969</name>
</gene>
<name>A0AC60R1L9_IXOPE</name>
<dbReference type="EMBL" id="JABSTQ010000046">
    <property type="protein sequence ID" value="KAG0445729.1"/>
    <property type="molecule type" value="Genomic_DNA"/>
</dbReference>
<proteinExistence type="predicted"/>
<comment type="caution">
    <text evidence="1">The sequence shown here is derived from an EMBL/GenBank/DDBJ whole genome shotgun (WGS) entry which is preliminary data.</text>
</comment>
<accession>A0AC60R1L9</accession>
<evidence type="ECO:0000313" key="2">
    <source>
        <dbReference type="Proteomes" id="UP000805193"/>
    </source>
</evidence>
<dbReference type="Proteomes" id="UP000805193">
    <property type="component" value="Unassembled WGS sequence"/>
</dbReference>
<evidence type="ECO:0000313" key="1">
    <source>
        <dbReference type="EMBL" id="KAG0445729.1"/>
    </source>
</evidence>
<reference evidence="1 2" key="1">
    <citation type="journal article" date="2020" name="Cell">
        <title>Large-Scale Comparative Analyses of Tick Genomes Elucidate Their Genetic Diversity and Vector Capacities.</title>
        <authorList>
            <consortium name="Tick Genome and Microbiome Consortium (TIGMIC)"/>
            <person name="Jia N."/>
            <person name="Wang J."/>
            <person name="Shi W."/>
            <person name="Du L."/>
            <person name="Sun Y."/>
            <person name="Zhan W."/>
            <person name="Jiang J.F."/>
            <person name="Wang Q."/>
            <person name="Zhang B."/>
            <person name="Ji P."/>
            <person name="Bell-Sakyi L."/>
            <person name="Cui X.M."/>
            <person name="Yuan T.T."/>
            <person name="Jiang B.G."/>
            <person name="Yang W.F."/>
            <person name="Lam T.T."/>
            <person name="Chang Q.C."/>
            <person name="Ding S.J."/>
            <person name="Wang X.J."/>
            <person name="Zhu J.G."/>
            <person name="Ruan X.D."/>
            <person name="Zhao L."/>
            <person name="Wei J.T."/>
            <person name="Ye R.Z."/>
            <person name="Que T.C."/>
            <person name="Du C.H."/>
            <person name="Zhou Y.H."/>
            <person name="Cheng J.X."/>
            <person name="Dai P.F."/>
            <person name="Guo W.B."/>
            <person name="Han X.H."/>
            <person name="Huang E.J."/>
            <person name="Li L.F."/>
            <person name="Wei W."/>
            <person name="Gao Y.C."/>
            <person name="Liu J.Z."/>
            <person name="Shao H.Z."/>
            <person name="Wang X."/>
            <person name="Wang C.C."/>
            <person name="Yang T.C."/>
            <person name="Huo Q.B."/>
            <person name="Li W."/>
            <person name="Chen H.Y."/>
            <person name="Chen S.E."/>
            <person name="Zhou L.G."/>
            <person name="Ni X.B."/>
            <person name="Tian J.H."/>
            <person name="Sheng Y."/>
            <person name="Liu T."/>
            <person name="Pan Y.S."/>
            <person name="Xia L.Y."/>
            <person name="Li J."/>
            <person name="Zhao F."/>
            <person name="Cao W.C."/>
        </authorList>
    </citation>
    <scope>NUCLEOTIDE SEQUENCE [LARGE SCALE GENOMIC DNA]</scope>
    <source>
        <strain evidence="1">Iper-2018</strain>
    </source>
</reference>
<sequence>MIVTTQGQVKDVVYQEQHYGHDMDVGHLTLTDKERVEIAGKLTQGVPIKVIMKDIRTSISGPLRPLHLLERPQVHNIKRQFNITYNERCHQDDHTSVRIWAQAMMSQDNSLPSINVFMVMFLNDCSPLSTLGMADQTGRLSERDFALVLMTEPQQELLQKLGTDKICIDSTHGTTGYDFLLTTLLVVDEFGFGVPCAYLLTNRAGTIMMKIFFEAGREAVGVISAKVFMSDDASEFYNAWSAVMSPAERQLLCTWHVDKNWKLKIRKLVEGQELMASVYKAVRVLLECPNQE</sequence>
<keyword evidence="2" id="KW-1185">Reference proteome</keyword>
<protein>
    <submittedName>
        <fullName evidence="1">Uncharacterized protein</fullName>
    </submittedName>
</protein>